<reference evidence="4" key="1">
    <citation type="submission" date="2014-08" db="EMBL/GenBank/DDBJ databases">
        <title>Coriobacteriaceae sp. complete genome.</title>
        <authorList>
            <person name="Looft T."/>
            <person name="Bayles D.O."/>
            <person name="Stanton T.B."/>
        </authorList>
    </citation>
    <scope>NUCLEOTIDE SEQUENCE [LARGE SCALE GENOMIC DNA]</scope>
    <source>
        <strain evidence="4">68-1-3</strain>
    </source>
</reference>
<dbReference type="EMBL" id="CP009302">
    <property type="protein sequence ID" value="AJC12713.1"/>
    <property type="molecule type" value="Genomic_DNA"/>
</dbReference>
<sequence>MTDDTRKHITVTPDDEDDFVIRAGVSSIQPAAPDGADDGLADGAKVGGVSAESGAQAASEGADLSASPGAQQVEKPASSGATDRDGYRETTLADIESADGMSKMQGVIIGLAVVAILAFILYYNVAMR</sequence>
<feature type="compositionally biased region" description="Low complexity" evidence="1">
    <location>
        <begin position="41"/>
        <end position="62"/>
    </location>
</feature>
<dbReference type="KEGG" id="cbac:JI75_08675"/>
<evidence type="ECO:0000256" key="1">
    <source>
        <dbReference type="SAM" id="MobiDB-lite"/>
    </source>
</evidence>
<accession>A0A0A8B7B8</accession>
<dbReference type="OrthoDB" id="9959107at2"/>
<evidence type="ECO:0008006" key="5">
    <source>
        <dbReference type="Google" id="ProtNLM"/>
    </source>
</evidence>
<keyword evidence="2" id="KW-0472">Membrane</keyword>
<dbReference type="Proteomes" id="UP000031121">
    <property type="component" value="Chromosome"/>
</dbReference>
<dbReference type="RefSeq" id="WP_039690145.1">
    <property type="nucleotide sequence ID" value="NZ_CP009302.1"/>
</dbReference>
<keyword evidence="4" id="KW-1185">Reference proteome</keyword>
<keyword evidence="2" id="KW-0812">Transmembrane</keyword>
<feature type="transmembrane region" description="Helical" evidence="2">
    <location>
        <begin position="106"/>
        <end position="125"/>
    </location>
</feature>
<dbReference type="AlphaFoldDB" id="A0A0A8B7B8"/>
<organism evidence="3 4">
    <name type="scientific">Berryella intestinalis</name>
    <dbReference type="NCBI Taxonomy" id="1531429"/>
    <lineage>
        <taxon>Bacteria</taxon>
        <taxon>Bacillati</taxon>
        <taxon>Actinomycetota</taxon>
        <taxon>Coriobacteriia</taxon>
        <taxon>Eggerthellales</taxon>
        <taxon>Eggerthellaceae</taxon>
        <taxon>Berryella</taxon>
    </lineage>
</organism>
<reference evidence="3 4" key="2">
    <citation type="journal article" date="2015" name="Genome Announc.">
        <title>Complete Genome Sequence of Coriobacteriaceae Strain 68-1-3, a Novel Mucus-Degrading Isolate from the Swine Intestinal Tract.</title>
        <authorList>
            <person name="Looft T."/>
            <person name="Bayles D.O."/>
            <person name="Alt D.P."/>
            <person name="Stanton T.B."/>
        </authorList>
    </citation>
    <scope>NUCLEOTIDE SEQUENCE [LARGE SCALE GENOMIC DNA]</scope>
    <source>
        <strain evidence="3 4">68-1-3</strain>
    </source>
</reference>
<evidence type="ECO:0000313" key="3">
    <source>
        <dbReference type="EMBL" id="AJC12713.1"/>
    </source>
</evidence>
<feature type="region of interest" description="Disordered" evidence="1">
    <location>
        <begin position="29"/>
        <end position="90"/>
    </location>
</feature>
<protein>
    <recommendedName>
        <fullName evidence="5">SURF2 Surfeit locus protein 2</fullName>
    </recommendedName>
</protein>
<dbReference type="HOGENOM" id="CLU_160541_0_0_11"/>
<evidence type="ECO:0000313" key="4">
    <source>
        <dbReference type="Proteomes" id="UP000031121"/>
    </source>
</evidence>
<name>A0A0A8B7B8_9ACTN</name>
<evidence type="ECO:0000256" key="2">
    <source>
        <dbReference type="SAM" id="Phobius"/>
    </source>
</evidence>
<keyword evidence="2" id="KW-1133">Transmembrane helix</keyword>
<proteinExistence type="predicted"/>
<gene>
    <name evidence="3" type="ORF">JI75_08675</name>
</gene>